<dbReference type="PANTHER" id="PTHR12755">
    <property type="entry name" value="CLEAVAGE/POLYADENYLATION FACTOR IA SUBUNIT CLP1P"/>
    <property type="match status" value="1"/>
</dbReference>
<sequence length="769" mass="83313">MLSAVAARKARLQSQSTSQSVSPAPEPSLPPILPQEEVRNATKRKSSTTVTSKPATQKKRKRIHRTQDEKSVRYFQEDPLKDQQDVVILDLVSDDEDVEEVSGDDVSSDEPSASFIPKPPVAPQRKRAWSPSIPFESSNDVTEGFTAGAVVQEVVEPLSTFHPVPGTNAFKLSSEETNLTLGPCTVSASVLILKAQERLALLGTYKLYVLRGAVSIAGVTLHPSTQAHNIFAPRSSPIPIIESVPPSGVPGSIPLVLPPRIRNIIEEAETAILIQELQTGVSGLGKVCGVFEKNFQPLRWQDNAASTDVGIPGVQNLTRQSSDVYPMIIPEPWERALSTIEPSSDGQHHLAASGRCTYIVRGAKKSGKSTFARTLLNRLTTHYRYVAFLECDLGQSEFTPGGMVALNIVSSPLFGPPFTHPSVPYQAHYIGATSPRSSPSHYLDAIQALLRAYELDVQHAGLTHDHNNDQDGRIIDIVPLVVNTMGWTKGLGADLCRKIEDTLQPSMIFDILNPAVDESYLSGRSSETDTSFNTHVVDAIPPTLVTSRHSAADLRQLSILSYFHAIFPNISTPRNLPSAVATAWSTSLPLCAQLPYQLDTSTALDMIVLSGVGSEDVVPSEVYHVLNGAIVALVSCEPDTLDFDDTQKEAEDTIARLPYSQGAAPPSPSTSTCLGLALVRSVSTLSSLEPAQLQIVTSVPPSLLASIPPRVIVKGEMELPIWGFLDFRNEGRVAGVPKTQVPYLRWGKGEGLGGEKRRTRRNLMRKGQA</sequence>
<dbReference type="InterPro" id="IPR045116">
    <property type="entry name" value="Clp1/Grc3"/>
</dbReference>
<feature type="region of interest" description="Disordered" evidence="9">
    <location>
        <begin position="749"/>
        <end position="769"/>
    </location>
</feature>
<evidence type="ECO:0000256" key="9">
    <source>
        <dbReference type="SAM" id="MobiDB-lite"/>
    </source>
</evidence>
<feature type="domain" description="NOL9 N-terminal" evidence="11">
    <location>
        <begin position="187"/>
        <end position="245"/>
    </location>
</feature>
<evidence type="ECO:0000256" key="7">
    <source>
        <dbReference type="ARBA" id="ARBA00022840"/>
    </source>
</evidence>
<protein>
    <recommendedName>
        <fullName evidence="3">Polynucleotide 5'-hydroxyl-kinase GRC3</fullName>
    </recommendedName>
    <alternativeName>
        <fullName evidence="8">Polynucleotide 5'-hydroxyl-kinase NOL9</fullName>
    </alternativeName>
    <alternativeName>
        <fullName evidence="2">Polynucleotide 5'-hydroxyl-kinase grc3</fullName>
    </alternativeName>
</protein>
<evidence type="ECO:0000256" key="1">
    <source>
        <dbReference type="ARBA" id="ARBA00011003"/>
    </source>
</evidence>
<evidence type="ECO:0000256" key="3">
    <source>
        <dbReference type="ARBA" id="ARBA00019824"/>
    </source>
</evidence>
<dbReference type="Pfam" id="PF16575">
    <property type="entry name" value="CLP1_P"/>
    <property type="match status" value="1"/>
</dbReference>
<dbReference type="InterPro" id="IPR057573">
    <property type="entry name" value="NOL9_N"/>
</dbReference>
<evidence type="ECO:0000313" key="12">
    <source>
        <dbReference type="EMBL" id="CAL1705465.1"/>
    </source>
</evidence>
<dbReference type="InterPro" id="IPR032319">
    <property type="entry name" value="CLP1_P"/>
</dbReference>
<dbReference type="PANTHER" id="PTHR12755:SF3">
    <property type="entry name" value="POLYNUCLEOTIDE 5'-HYDROXYL-KINASE NOL9"/>
    <property type="match status" value="1"/>
</dbReference>
<name>A0ABP1DCA3_9APHY</name>
<feature type="compositionally biased region" description="Basic and acidic residues" evidence="9">
    <location>
        <begin position="65"/>
        <end position="77"/>
    </location>
</feature>
<dbReference type="Gene3D" id="3.40.50.300">
    <property type="entry name" value="P-loop containing nucleotide triphosphate hydrolases"/>
    <property type="match status" value="1"/>
</dbReference>
<keyword evidence="13" id="KW-1185">Reference proteome</keyword>
<feature type="region of interest" description="Disordered" evidence="9">
    <location>
        <begin position="1"/>
        <end position="77"/>
    </location>
</feature>
<dbReference type="Proteomes" id="UP001497453">
    <property type="component" value="Chromosome 3"/>
</dbReference>
<dbReference type="InterPro" id="IPR027417">
    <property type="entry name" value="P-loop_NTPase"/>
</dbReference>
<keyword evidence="5" id="KW-0547">Nucleotide-binding</keyword>
<accession>A0ABP1DCA3</accession>
<evidence type="ECO:0000259" key="10">
    <source>
        <dbReference type="Pfam" id="PF16575"/>
    </source>
</evidence>
<dbReference type="Pfam" id="PF24419">
    <property type="entry name" value="Cupin_NOL9"/>
    <property type="match status" value="1"/>
</dbReference>
<feature type="compositionally biased region" description="Acidic residues" evidence="9">
    <location>
        <begin position="96"/>
        <end position="108"/>
    </location>
</feature>
<evidence type="ECO:0000313" key="13">
    <source>
        <dbReference type="Proteomes" id="UP001497453"/>
    </source>
</evidence>
<comment type="similarity">
    <text evidence="1">Belongs to the Clp1 family. NOL9/GRC3 subfamily.</text>
</comment>
<gene>
    <name evidence="12" type="ORF">GFSPODELE1_LOCUS5440</name>
</gene>
<evidence type="ECO:0000256" key="5">
    <source>
        <dbReference type="ARBA" id="ARBA00022741"/>
    </source>
</evidence>
<keyword evidence="6" id="KW-0418">Kinase</keyword>
<evidence type="ECO:0000256" key="8">
    <source>
        <dbReference type="ARBA" id="ARBA00071212"/>
    </source>
</evidence>
<keyword evidence="7" id="KW-0067">ATP-binding</keyword>
<evidence type="ECO:0000259" key="11">
    <source>
        <dbReference type="Pfam" id="PF24419"/>
    </source>
</evidence>
<keyword evidence="4" id="KW-0808">Transferase</keyword>
<feature type="compositionally biased region" description="Pro residues" evidence="9">
    <location>
        <begin position="24"/>
        <end position="33"/>
    </location>
</feature>
<evidence type="ECO:0000256" key="4">
    <source>
        <dbReference type="ARBA" id="ARBA00022679"/>
    </source>
</evidence>
<reference evidence="13" key="1">
    <citation type="submission" date="2024-04" db="EMBL/GenBank/DDBJ databases">
        <authorList>
            <person name="Shaw F."/>
            <person name="Minotto A."/>
        </authorList>
    </citation>
    <scope>NUCLEOTIDE SEQUENCE [LARGE SCALE GENOMIC DNA]</scope>
</reference>
<organism evidence="12 13">
    <name type="scientific">Somion occarium</name>
    <dbReference type="NCBI Taxonomy" id="3059160"/>
    <lineage>
        <taxon>Eukaryota</taxon>
        <taxon>Fungi</taxon>
        <taxon>Dikarya</taxon>
        <taxon>Basidiomycota</taxon>
        <taxon>Agaricomycotina</taxon>
        <taxon>Agaricomycetes</taxon>
        <taxon>Polyporales</taxon>
        <taxon>Cerrenaceae</taxon>
        <taxon>Somion</taxon>
    </lineage>
</organism>
<feature type="domain" description="Clp1 P-loop" evidence="10">
    <location>
        <begin position="362"/>
        <end position="564"/>
    </location>
</feature>
<feature type="region of interest" description="Disordered" evidence="9">
    <location>
        <begin position="96"/>
        <end position="127"/>
    </location>
</feature>
<dbReference type="EMBL" id="OZ037946">
    <property type="protein sequence ID" value="CAL1705465.1"/>
    <property type="molecule type" value="Genomic_DNA"/>
</dbReference>
<proteinExistence type="inferred from homology"/>
<evidence type="ECO:0000256" key="6">
    <source>
        <dbReference type="ARBA" id="ARBA00022777"/>
    </source>
</evidence>
<evidence type="ECO:0000256" key="2">
    <source>
        <dbReference type="ARBA" id="ARBA00018706"/>
    </source>
</evidence>
<feature type="compositionally biased region" description="Basic residues" evidence="9">
    <location>
        <begin position="757"/>
        <end position="769"/>
    </location>
</feature>